<dbReference type="EMBL" id="JAAAMG010000009">
    <property type="protein sequence ID" value="NDW05313.1"/>
    <property type="molecule type" value="Genomic_DNA"/>
</dbReference>
<sequence>MTPDPTDPRHARLRAVEDQIEQAREAVAMAQGSMTDPIVADEVEALQAERQRLLEEIRTADDADRR</sequence>
<comment type="caution">
    <text evidence="2">The sequence shown here is derived from an EMBL/GenBank/DDBJ whole genome shotgun (WGS) entry which is preliminary data.</text>
</comment>
<evidence type="ECO:0000256" key="1">
    <source>
        <dbReference type="SAM" id="Coils"/>
    </source>
</evidence>
<evidence type="ECO:0000313" key="3">
    <source>
        <dbReference type="Proteomes" id="UP000469011"/>
    </source>
</evidence>
<proteinExistence type="predicted"/>
<gene>
    <name evidence="2" type="ORF">GTK09_12835</name>
</gene>
<accession>A0A6N9T1S6</accession>
<keyword evidence="1" id="KW-0175">Coiled coil</keyword>
<organism evidence="2 3">
    <name type="scientific">Jiella pacifica</name>
    <dbReference type="NCBI Taxonomy" id="2696469"/>
    <lineage>
        <taxon>Bacteria</taxon>
        <taxon>Pseudomonadati</taxon>
        <taxon>Pseudomonadota</taxon>
        <taxon>Alphaproteobacteria</taxon>
        <taxon>Hyphomicrobiales</taxon>
        <taxon>Aurantimonadaceae</taxon>
        <taxon>Jiella</taxon>
    </lineage>
</organism>
<protein>
    <submittedName>
        <fullName evidence="2">Uncharacterized protein</fullName>
    </submittedName>
</protein>
<keyword evidence="3" id="KW-1185">Reference proteome</keyword>
<name>A0A6N9T1S6_9HYPH</name>
<reference evidence="2 3" key="1">
    <citation type="submission" date="2020-01" db="EMBL/GenBank/DDBJ databases">
        <title>Jiella pacifica sp. nov.</title>
        <authorList>
            <person name="Xue Z."/>
            <person name="Zhu S."/>
            <person name="Chen J."/>
            <person name="Yang J."/>
        </authorList>
    </citation>
    <scope>NUCLEOTIDE SEQUENCE [LARGE SCALE GENOMIC DNA]</scope>
    <source>
        <strain evidence="2 3">40Bstr34</strain>
    </source>
</reference>
<dbReference type="Proteomes" id="UP000469011">
    <property type="component" value="Unassembled WGS sequence"/>
</dbReference>
<dbReference type="AlphaFoldDB" id="A0A6N9T1S6"/>
<feature type="coiled-coil region" evidence="1">
    <location>
        <begin position="13"/>
        <end position="63"/>
    </location>
</feature>
<dbReference type="RefSeq" id="WP_163463565.1">
    <property type="nucleotide sequence ID" value="NZ_JAAAMG010000009.1"/>
</dbReference>
<evidence type="ECO:0000313" key="2">
    <source>
        <dbReference type="EMBL" id="NDW05313.1"/>
    </source>
</evidence>